<dbReference type="Proteomes" id="UP001050975">
    <property type="component" value="Unassembled WGS sequence"/>
</dbReference>
<name>A0AAV3XKP0_9CYAN</name>
<dbReference type="InterPro" id="IPR023885">
    <property type="entry name" value="4Fe4S-binding_SPASM_dom"/>
</dbReference>
<dbReference type="Gene3D" id="3.20.20.70">
    <property type="entry name" value="Aldolase class I"/>
    <property type="match status" value="1"/>
</dbReference>
<dbReference type="InterPro" id="IPR013785">
    <property type="entry name" value="Aldolase_TIM"/>
</dbReference>
<dbReference type="CDD" id="cd21109">
    <property type="entry name" value="SPASM"/>
    <property type="match status" value="1"/>
</dbReference>
<dbReference type="InterPro" id="IPR050377">
    <property type="entry name" value="Radical_SAM_PqqE_MftC-like"/>
</dbReference>
<keyword evidence="1" id="KW-0949">S-adenosyl-L-methionine</keyword>
<keyword evidence="3" id="KW-0408">Iron</keyword>
<evidence type="ECO:0000259" key="5">
    <source>
        <dbReference type="PROSITE" id="PS51918"/>
    </source>
</evidence>
<reference evidence="6" key="1">
    <citation type="submission" date="2019-10" db="EMBL/GenBank/DDBJ databases">
        <title>Draft genome sequece of Microseira wollei NIES-4236.</title>
        <authorList>
            <person name="Yamaguchi H."/>
            <person name="Suzuki S."/>
            <person name="Kawachi M."/>
        </authorList>
    </citation>
    <scope>NUCLEOTIDE SEQUENCE</scope>
    <source>
        <strain evidence="6">NIES-4236</strain>
    </source>
</reference>
<feature type="domain" description="Radical SAM core" evidence="5">
    <location>
        <begin position="31"/>
        <end position="253"/>
    </location>
</feature>
<dbReference type="SFLD" id="SFLDS00029">
    <property type="entry name" value="Radical_SAM"/>
    <property type="match status" value="1"/>
</dbReference>
<evidence type="ECO:0000313" key="7">
    <source>
        <dbReference type="Proteomes" id="UP001050975"/>
    </source>
</evidence>
<dbReference type="GO" id="GO:0003824">
    <property type="term" value="F:catalytic activity"/>
    <property type="evidence" value="ECO:0007669"/>
    <property type="project" value="InterPro"/>
</dbReference>
<evidence type="ECO:0000256" key="3">
    <source>
        <dbReference type="ARBA" id="ARBA00023004"/>
    </source>
</evidence>
<sequence>MHLKTLVNAATKYGTHSISEMLYLKTGYDMTKPHPIQGIQGMVNERCNYKCRYCNFWQQKEYVEEMTIEQWQAALLSLKQFIGFFSIQFVGGEPFIKKGFVDLLEFCYKEDINWGAITNGSAFNHQTAKKVVAARPLNIDISVDGSKAEIHDYVRGVPGSLDKITQGIGFLREESERLGLKFPIRIQATVHVLNFRNLPRLVEWSQQVGATTIEFHTVSPWTKEVDTELWIRDQADISALRETVETLIAMKKDGMPIETSEEKLRSFPDHFLGKIVRHGVSPCRVGLRDYHIMPNGDVSMCWFYPSIGNVKTHSARDIWYGDKAKQLRAQMVTCSKFGTVSCANSCLSHRTLMQQVKRGLLLIRRVGLTLGSS</sequence>
<dbReference type="InterPro" id="IPR007197">
    <property type="entry name" value="rSAM"/>
</dbReference>
<protein>
    <submittedName>
        <fullName evidence="6">Radical SAM domain protein</fullName>
    </submittedName>
</protein>
<dbReference type="AlphaFoldDB" id="A0AAV3XKP0"/>
<dbReference type="PANTHER" id="PTHR11228">
    <property type="entry name" value="RADICAL SAM DOMAIN PROTEIN"/>
    <property type="match status" value="1"/>
</dbReference>
<keyword evidence="4" id="KW-0411">Iron-sulfur</keyword>
<evidence type="ECO:0000313" key="6">
    <source>
        <dbReference type="EMBL" id="GET42888.1"/>
    </source>
</evidence>
<dbReference type="Pfam" id="PF13186">
    <property type="entry name" value="SPASM"/>
    <property type="match status" value="1"/>
</dbReference>
<keyword evidence="2" id="KW-0479">Metal-binding</keyword>
<evidence type="ECO:0000256" key="2">
    <source>
        <dbReference type="ARBA" id="ARBA00022723"/>
    </source>
</evidence>
<dbReference type="EMBL" id="BLAY01000187">
    <property type="protein sequence ID" value="GET42888.1"/>
    <property type="molecule type" value="Genomic_DNA"/>
</dbReference>
<dbReference type="RefSeq" id="WP_226591086.1">
    <property type="nucleotide sequence ID" value="NZ_BLAY01000187.1"/>
</dbReference>
<dbReference type="Pfam" id="PF04055">
    <property type="entry name" value="Radical_SAM"/>
    <property type="match status" value="1"/>
</dbReference>
<proteinExistence type="predicted"/>
<dbReference type="SUPFAM" id="SSF102114">
    <property type="entry name" value="Radical SAM enzymes"/>
    <property type="match status" value="1"/>
</dbReference>
<keyword evidence="7" id="KW-1185">Reference proteome</keyword>
<dbReference type="PROSITE" id="PS51918">
    <property type="entry name" value="RADICAL_SAM"/>
    <property type="match status" value="1"/>
</dbReference>
<evidence type="ECO:0000256" key="1">
    <source>
        <dbReference type="ARBA" id="ARBA00022691"/>
    </source>
</evidence>
<gene>
    <name evidence="6" type="ORF">MiSe_77060</name>
</gene>
<dbReference type="GO" id="GO:0046872">
    <property type="term" value="F:metal ion binding"/>
    <property type="evidence" value="ECO:0007669"/>
    <property type="project" value="UniProtKB-KW"/>
</dbReference>
<accession>A0AAV3XKP0</accession>
<dbReference type="InterPro" id="IPR058240">
    <property type="entry name" value="rSAM_sf"/>
</dbReference>
<evidence type="ECO:0000256" key="4">
    <source>
        <dbReference type="ARBA" id="ARBA00023014"/>
    </source>
</evidence>
<dbReference type="CDD" id="cd01335">
    <property type="entry name" value="Radical_SAM"/>
    <property type="match status" value="1"/>
</dbReference>
<dbReference type="SFLD" id="SFLDG01067">
    <property type="entry name" value="SPASM/twitch_domain_containing"/>
    <property type="match status" value="1"/>
</dbReference>
<comment type="caution">
    <text evidence="6">The sequence shown here is derived from an EMBL/GenBank/DDBJ whole genome shotgun (WGS) entry which is preliminary data.</text>
</comment>
<dbReference type="GO" id="GO:0051536">
    <property type="term" value="F:iron-sulfur cluster binding"/>
    <property type="evidence" value="ECO:0007669"/>
    <property type="project" value="UniProtKB-KW"/>
</dbReference>
<organism evidence="6 7">
    <name type="scientific">Microseira wollei NIES-4236</name>
    <dbReference type="NCBI Taxonomy" id="2530354"/>
    <lineage>
        <taxon>Bacteria</taxon>
        <taxon>Bacillati</taxon>
        <taxon>Cyanobacteriota</taxon>
        <taxon>Cyanophyceae</taxon>
        <taxon>Oscillatoriophycideae</taxon>
        <taxon>Aerosakkonematales</taxon>
        <taxon>Aerosakkonemataceae</taxon>
        <taxon>Microseira</taxon>
    </lineage>
</organism>
<dbReference type="PANTHER" id="PTHR11228:SF7">
    <property type="entry name" value="PQQA PEPTIDE CYCLASE"/>
    <property type="match status" value="1"/>
</dbReference>